<feature type="transmembrane region" description="Helical" evidence="1">
    <location>
        <begin position="7"/>
        <end position="25"/>
    </location>
</feature>
<proteinExistence type="predicted"/>
<evidence type="ECO:0000313" key="3">
    <source>
        <dbReference type="Proteomes" id="UP000031104"/>
    </source>
</evidence>
<keyword evidence="1" id="KW-0812">Transmembrane</keyword>
<evidence type="ECO:0008006" key="4">
    <source>
        <dbReference type="Google" id="ProtNLM"/>
    </source>
</evidence>
<dbReference type="RefSeq" id="WP_039124107.1">
    <property type="nucleotide sequence ID" value="NZ_CP010427.1"/>
</dbReference>
<dbReference type="KEGG" id="fgu:SD28_03420"/>
<keyword evidence="3" id="KW-1185">Reference proteome</keyword>
<reference evidence="2 3" key="1">
    <citation type="submission" date="2014-12" db="EMBL/GenBank/DDBJ databases">
        <title>Complete genome sequence of Francisella guanzhouensis strain 08HL01032 isolated from air-conditioning system in China.</title>
        <authorList>
            <person name="Svensson D."/>
            <person name="Ohrman C."/>
            <person name="Backman S."/>
            <person name="Karlsson E."/>
            <person name="Nilsson E."/>
            <person name="Bystrom M."/>
            <person name="Larkeryd A."/>
            <person name="Stenberg P."/>
            <person name="Scholtz H.C."/>
            <person name="Forsman M."/>
            <person name="Sjodin A."/>
        </authorList>
    </citation>
    <scope>NUCLEOTIDE SEQUENCE [LARGE SCALE GENOMIC DNA]</scope>
    <source>
        <strain evidence="2 3">08HL01032</strain>
    </source>
</reference>
<dbReference type="EMBL" id="CP010427">
    <property type="protein sequence ID" value="AJC48753.1"/>
    <property type="molecule type" value="Genomic_DNA"/>
</dbReference>
<dbReference type="Proteomes" id="UP000031104">
    <property type="component" value="Chromosome"/>
</dbReference>
<keyword evidence="1" id="KW-0472">Membrane</keyword>
<protein>
    <recommendedName>
        <fullName evidence="4">Gamma-glutamylcyclotransferase</fullName>
    </recommendedName>
</protein>
<sequence length="274" mass="31654">MSNKIRNILIIAIIFFTILVSFLLGRLTSPVAIKSVHESELKILEEGKVSQTPENSINCRPGINTKIDNYVIGYGSLMNKDSRELTIPNSEYALPILVNGFERIWASRGEKSRATFLLAIPNKGYTMNAIYYKASANDILATDLREASYCRVKIPRKDILPLGVKSLPKGNFWMYVKDFKDAEFPNKDFPILQTYADVFMTGCLQTQAAYHLSEFGQLCFDTTYNWDLANWLYDRPNPQYDRYSPDTEKYRAKIDQIIKRIDYNDDLRKKRQLQ</sequence>
<accession>A0A0A8E427</accession>
<name>A0A0A8E427_9GAMM</name>
<keyword evidence="1" id="KW-1133">Transmembrane helix</keyword>
<organism evidence="2 3">
    <name type="scientific">Allofrancisella guangzhouensis</name>
    <dbReference type="NCBI Taxonomy" id="594679"/>
    <lineage>
        <taxon>Bacteria</taxon>
        <taxon>Pseudomonadati</taxon>
        <taxon>Pseudomonadota</taxon>
        <taxon>Gammaproteobacteria</taxon>
        <taxon>Thiotrichales</taxon>
        <taxon>Francisellaceae</taxon>
        <taxon>Allofrancisella</taxon>
    </lineage>
</organism>
<gene>
    <name evidence="2" type="ORF">SD28_03420</name>
</gene>
<dbReference type="STRING" id="594679.SD28_03420"/>
<evidence type="ECO:0000256" key="1">
    <source>
        <dbReference type="SAM" id="Phobius"/>
    </source>
</evidence>
<dbReference type="AlphaFoldDB" id="A0A0A8E427"/>
<evidence type="ECO:0000313" key="2">
    <source>
        <dbReference type="EMBL" id="AJC48753.1"/>
    </source>
</evidence>
<dbReference type="HOGENOM" id="CLU_088538_1_0_6"/>